<dbReference type="InterPro" id="IPR048519">
    <property type="entry name" value="Gfd2/YDR514C-like_C"/>
</dbReference>
<dbReference type="Pfam" id="PF21762">
    <property type="entry name" value="DEDDh_C"/>
    <property type="match status" value="1"/>
</dbReference>
<dbReference type="AlphaFoldDB" id="A0A9Q9AJK5"/>
<reference evidence="2" key="1">
    <citation type="submission" date="2022-06" db="EMBL/GenBank/DDBJ databases">
        <title>Complete genome sequences of two strains of the flax pathogen Septoria linicola.</title>
        <authorList>
            <person name="Lapalu N."/>
            <person name="Simon A."/>
            <person name="Demenou B."/>
            <person name="Paumier D."/>
            <person name="Guillot M.-P."/>
            <person name="Gout L."/>
            <person name="Valade R."/>
        </authorList>
    </citation>
    <scope>NUCLEOTIDE SEQUENCE</scope>
    <source>
        <strain evidence="2">SE15195</strain>
    </source>
</reference>
<evidence type="ECO:0000259" key="1">
    <source>
        <dbReference type="Pfam" id="PF21762"/>
    </source>
</evidence>
<dbReference type="PANTHER" id="PTHR28083:SF1">
    <property type="entry name" value="GOOD FOR FULL DBP5 ACTIVITY PROTEIN 2"/>
    <property type="match status" value="1"/>
</dbReference>
<organism evidence="2 3">
    <name type="scientific">Septoria linicola</name>
    <dbReference type="NCBI Taxonomy" id="215465"/>
    <lineage>
        <taxon>Eukaryota</taxon>
        <taxon>Fungi</taxon>
        <taxon>Dikarya</taxon>
        <taxon>Ascomycota</taxon>
        <taxon>Pezizomycotina</taxon>
        <taxon>Dothideomycetes</taxon>
        <taxon>Dothideomycetidae</taxon>
        <taxon>Mycosphaerellales</taxon>
        <taxon>Mycosphaerellaceae</taxon>
        <taxon>Septoria</taxon>
    </lineage>
</organism>
<dbReference type="EMBL" id="CP099420">
    <property type="protein sequence ID" value="USW50542.1"/>
    <property type="molecule type" value="Genomic_DNA"/>
</dbReference>
<accession>A0A9Q9AJK5</accession>
<dbReference type="InterPro" id="IPR036397">
    <property type="entry name" value="RNaseH_sf"/>
</dbReference>
<sequence>MTRRPAPGSYQAWRKCWIGGPKAVRRALRKSYKNNFAVCRIVRMMPYQQAGDISLQEFAAAFGSNPSSPDTDIVLLAMDFEGTTIHKGINEVGLASISSAAARSYSSSLPTRASNFALKNHRRRKFMHGNTTRITNEMLPGTILSEVSSLAHDPSGRPIKIILVAHGIMNEVRNLDSLGLYIEDLPIAGVVDTTKLFPAVLGARCGSLWHLLDMLSIPMGQTSLHCAGNDAHYTLQAVLALLDLQFRDGCGVLGEIARRAAPRPPSWNKEEVVDYLEFPLDFPEDVAWEESEGSHSGQH</sequence>
<dbReference type="SUPFAM" id="SSF53098">
    <property type="entry name" value="Ribonuclease H-like"/>
    <property type="match status" value="1"/>
</dbReference>
<dbReference type="OrthoDB" id="3650839at2759"/>
<evidence type="ECO:0000313" key="2">
    <source>
        <dbReference type="EMBL" id="USW50542.1"/>
    </source>
</evidence>
<dbReference type="GO" id="GO:0003676">
    <property type="term" value="F:nucleic acid binding"/>
    <property type="evidence" value="ECO:0007669"/>
    <property type="project" value="InterPro"/>
</dbReference>
<name>A0A9Q9AJK5_9PEZI</name>
<dbReference type="InterPro" id="IPR012337">
    <property type="entry name" value="RNaseH-like_sf"/>
</dbReference>
<protein>
    <submittedName>
        <fullName evidence="2">Ribonuclease H-like superfamily</fullName>
    </submittedName>
</protein>
<evidence type="ECO:0000313" key="3">
    <source>
        <dbReference type="Proteomes" id="UP001056384"/>
    </source>
</evidence>
<dbReference type="InterPro" id="IPR040151">
    <property type="entry name" value="Gfd2/YDR514C-like"/>
</dbReference>
<feature type="domain" description="Gfd2/YDR514C-like C-terminal" evidence="1">
    <location>
        <begin position="119"/>
        <end position="240"/>
    </location>
</feature>
<keyword evidence="3" id="KW-1185">Reference proteome</keyword>
<dbReference type="Gene3D" id="3.30.420.10">
    <property type="entry name" value="Ribonuclease H-like superfamily/Ribonuclease H"/>
    <property type="match status" value="1"/>
</dbReference>
<dbReference type="PANTHER" id="PTHR28083">
    <property type="entry name" value="GOOD FOR FULL DBP5 ACTIVITY PROTEIN 2"/>
    <property type="match status" value="1"/>
</dbReference>
<proteinExistence type="predicted"/>
<gene>
    <name evidence="2" type="ORF">Slin15195_G038610</name>
</gene>
<dbReference type="Proteomes" id="UP001056384">
    <property type="component" value="Chromosome 3"/>
</dbReference>